<dbReference type="STRING" id="29760.F6I0L4"/>
<dbReference type="PROSITE" id="PS51371">
    <property type="entry name" value="CBS"/>
    <property type="match status" value="1"/>
</dbReference>
<organism evidence="5 6">
    <name type="scientific">Vitis vinifera</name>
    <name type="common">Grape</name>
    <dbReference type="NCBI Taxonomy" id="29760"/>
    <lineage>
        <taxon>Eukaryota</taxon>
        <taxon>Viridiplantae</taxon>
        <taxon>Streptophyta</taxon>
        <taxon>Embryophyta</taxon>
        <taxon>Tracheophyta</taxon>
        <taxon>Spermatophyta</taxon>
        <taxon>Magnoliopsida</taxon>
        <taxon>eudicotyledons</taxon>
        <taxon>Gunneridae</taxon>
        <taxon>Pentapetalae</taxon>
        <taxon>rosids</taxon>
        <taxon>Vitales</taxon>
        <taxon>Vitaceae</taxon>
        <taxon>Viteae</taxon>
        <taxon>Vitis</taxon>
    </lineage>
</organism>
<protein>
    <recommendedName>
        <fullName evidence="4">CBS domain-containing protein</fullName>
    </recommendedName>
</protein>
<dbReference type="HOGENOM" id="CLU_036145_3_0_1"/>
<dbReference type="Proteomes" id="UP000009183">
    <property type="component" value="Chromosome 3"/>
</dbReference>
<dbReference type="PaxDb" id="29760-VIT_03s0038g04580.t01"/>
<keyword evidence="2 3" id="KW-0129">CBS domain</keyword>
<accession>F6I0L4</accession>
<dbReference type="Pfam" id="PF00571">
    <property type="entry name" value="CBS"/>
    <property type="match status" value="1"/>
</dbReference>
<dbReference type="SMART" id="SM00116">
    <property type="entry name" value="CBS"/>
    <property type="match status" value="2"/>
</dbReference>
<dbReference type="OrthoDB" id="449052at2759"/>
<evidence type="ECO:0000256" key="3">
    <source>
        <dbReference type="PROSITE-ProRule" id="PRU00703"/>
    </source>
</evidence>
<dbReference type="PANTHER" id="PTHR13780">
    <property type="entry name" value="AMP-ACTIVATED PROTEIN KINASE, GAMMA REGULATORY SUBUNIT"/>
    <property type="match status" value="1"/>
</dbReference>
<keyword evidence="6" id="KW-1185">Reference proteome</keyword>
<evidence type="ECO:0000313" key="6">
    <source>
        <dbReference type="Proteomes" id="UP000009183"/>
    </source>
</evidence>
<dbReference type="InterPro" id="IPR000644">
    <property type="entry name" value="CBS_dom"/>
</dbReference>
<evidence type="ECO:0000256" key="1">
    <source>
        <dbReference type="ARBA" id="ARBA00022737"/>
    </source>
</evidence>
<dbReference type="PANTHER" id="PTHR13780:SF124">
    <property type="entry name" value="OS01G0633400 PROTEIN"/>
    <property type="match status" value="1"/>
</dbReference>
<evidence type="ECO:0000256" key="2">
    <source>
        <dbReference type="ARBA" id="ARBA00023122"/>
    </source>
</evidence>
<dbReference type="InterPro" id="IPR046342">
    <property type="entry name" value="CBS_dom_sf"/>
</dbReference>
<dbReference type="EMBL" id="FN596508">
    <property type="protein sequence ID" value="CCB60480.1"/>
    <property type="molecule type" value="Genomic_DNA"/>
</dbReference>
<sequence length="450" mass="50399">MDLGQVEEVVLLRRKMPSSLNPPTNSTLALPSKSFLITSQSAPFPAFKIHSLVPILFVCVYIRGVPFLFDSFDTLVEIWISFSQVLELKTGDSVRDAIHFLYEKNVLGAPIADVLESSDDSNAISRRFSDQYVGFIDFASMVLWSLEESEKAEGDGNYNIGNNGIFSMLDQNPHIGQTKIGVLAKSFLWDPFFPITLDDSLMHVLLLLSTHRLQILPVMEQPNSKVIGFVTQNAVIQLLLQSSGLEWFDNLADKALSEFRYSNSLSFRFANQSIAEGFHVLWKNRTCPIAVLNRENKRLIGSLRSSDIHLLLDNDDLFHGRKTRTIEEFIHLDARKSHADASIEGDLGALVSAGILRLRNSVLPRMDWPVTNRKTDTLKQAMKNLAETRSNFSFLVDELQHLTGVLTVRDMITQFAPPCVDSRFTGGGFFESALEQSGCQVKNGTLVCDH</sequence>
<dbReference type="InterPro" id="IPR050511">
    <property type="entry name" value="AMPK_gamma/SDS23_families"/>
</dbReference>
<reference evidence="6" key="1">
    <citation type="journal article" date="2007" name="Nature">
        <title>The grapevine genome sequence suggests ancestral hexaploidization in major angiosperm phyla.</title>
        <authorList>
            <consortium name="The French-Italian Public Consortium for Grapevine Genome Characterization."/>
            <person name="Jaillon O."/>
            <person name="Aury J.-M."/>
            <person name="Noel B."/>
            <person name="Policriti A."/>
            <person name="Clepet C."/>
            <person name="Casagrande A."/>
            <person name="Choisne N."/>
            <person name="Aubourg S."/>
            <person name="Vitulo N."/>
            <person name="Jubin C."/>
            <person name="Vezzi A."/>
            <person name="Legeai F."/>
            <person name="Hugueney P."/>
            <person name="Dasilva C."/>
            <person name="Horner D."/>
            <person name="Mica E."/>
            <person name="Jublot D."/>
            <person name="Poulain J."/>
            <person name="Bruyere C."/>
            <person name="Billault A."/>
            <person name="Segurens B."/>
            <person name="Gouyvenoux M."/>
            <person name="Ugarte E."/>
            <person name="Cattonaro F."/>
            <person name="Anthouard V."/>
            <person name="Vico V."/>
            <person name="Del Fabbro C."/>
            <person name="Alaux M."/>
            <person name="Di Gaspero G."/>
            <person name="Dumas V."/>
            <person name="Felice N."/>
            <person name="Paillard S."/>
            <person name="Juman I."/>
            <person name="Moroldo M."/>
            <person name="Scalabrin S."/>
            <person name="Canaguier A."/>
            <person name="Le Clainche I."/>
            <person name="Malacrida G."/>
            <person name="Durand E."/>
            <person name="Pesole G."/>
            <person name="Laucou V."/>
            <person name="Chatelet P."/>
            <person name="Merdinoglu D."/>
            <person name="Delledonne M."/>
            <person name="Pezzotti M."/>
            <person name="Lecharny A."/>
            <person name="Scarpelli C."/>
            <person name="Artiguenave F."/>
            <person name="Pe M.E."/>
            <person name="Valle G."/>
            <person name="Morgante M."/>
            <person name="Caboche M."/>
            <person name="Adam-Blondon A.-F."/>
            <person name="Weissenbach J."/>
            <person name="Quetier F."/>
            <person name="Wincker P."/>
        </authorList>
    </citation>
    <scope>NUCLEOTIDE SEQUENCE [LARGE SCALE GENOMIC DNA]</scope>
    <source>
        <strain evidence="6">cv. Pinot noir / PN40024</strain>
    </source>
</reference>
<dbReference type="Gene3D" id="3.10.580.10">
    <property type="entry name" value="CBS-domain"/>
    <property type="match status" value="2"/>
</dbReference>
<dbReference type="eggNOG" id="KOG1764">
    <property type="taxonomic scope" value="Eukaryota"/>
</dbReference>
<evidence type="ECO:0000259" key="4">
    <source>
        <dbReference type="PROSITE" id="PS51371"/>
    </source>
</evidence>
<dbReference type="AlphaFoldDB" id="F6I0L4"/>
<gene>
    <name evidence="5" type="ordered locus">VIT_03s0038g04580</name>
</gene>
<evidence type="ECO:0000313" key="5">
    <source>
        <dbReference type="EMBL" id="CCB60480.1"/>
    </source>
</evidence>
<proteinExistence type="predicted"/>
<feature type="domain" description="CBS" evidence="4">
    <location>
        <begin position="188"/>
        <end position="245"/>
    </location>
</feature>
<keyword evidence="1" id="KW-0677">Repeat</keyword>
<name>F6I0L4_VITVI</name>
<dbReference type="SUPFAM" id="SSF54631">
    <property type="entry name" value="CBS-domain pair"/>
    <property type="match status" value="2"/>
</dbReference>
<dbReference type="InParanoid" id="F6I0L4"/>